<organism evidence="7 8">
    <name type="scientific">Erwinia papayae</name>
    <dbReference type="NCBI Taxonomy" id="206499"/>
    <lineage>
        <taxon>Bacteria</taxon>
        <taxon>Pseudomonadati</taxon>
        <taxon>Pseudomonadota</taxon>
        <taxon>Gammaproteobacteria</taxon>
        <taxon>Enterobacterales</taxon>
        <taxon>Erwiniaceae</taxon>
        <taxon>Erwinia</taxon>
    </lineage>
</organism>
<dbReference type="EMBL" id="JBFKZN010000006">
    <property type="protein sequence ID" value="MEW5290206.1"/>
    <property type="molecule type" value="Genomic_DNA"/>
</dbReference>
<feature type="domain" description="DAPG hydrolase PhiG" evidence="6">
    <location>
        <begin position="63"/>
        <end position="290"/>
    </location>
</feature>
<dbReference type="Pfam" id="PF18089">
    <property type="entry name" value="DAPG_hydrolase"/>
    <property type="match status" value="1"/>
</dbReference>
<comment type="caution">
    <text evidence="7">The sequence shown here is derived from an EMBL/GenBank/DDBJ whole genome shotgun (WGS) entry which is preliminary data.</text>
</comment>
<evidence type="ECO:0000256" key="4">
    <source>
        <dbReference type="ARBA" id="ARBA00022833"/>
    </source>
</evidence>
<dbReference type="InterPro" id="IPR041526">
    <property type="entry name" value="DAPG_hydrolase"/>
</dbReference>
<reference evidence="7 8" key="1">
    <citation type="submission" date="2024-07" db="EMBL/GenBank/DDBJ databases">
        <authorList>
            <person name="Dulla G.F.J."/>
            <person name="Delorm J.G."/>
        </authorList>
    </citation>
    <scope>NUCLEOTIDE SEQUENCE [LARGE SCALE GENOMIC DNA]</scope>
    <source>
        <strain evidence="7 8">JGD 233</strain>
    </source>
</reference>
<name>A0ABV3N307_9GAMM</name>
<protein>
    <submittedName>
        <fullName evidence="7">2,4-diacetylphloroglucinol hydrolase</fullName>
    </submittedName>
</protein>
<proteinExistence type="inferred from homology"/>
<evidence type="ECO:0000256" key="1">
    <source>
        <dbReference type="ARBA" id="ARBA00001947"/>
    </source>
</evidence>
<dbReference type="Proteomes" id="UP001554567">
    <property type="component" value="Unassembled WGS sequence"/>
</dbReference>
<evidence type="ECO:0000256" key="3">
    <source>
        <dbReference type="ARBA" id="ARBA00022801"/>
    </source>
</evidence>
<accession>A0ABV3N307</accession>
<evidence type="ECO:0000313" key="8">
    <source>
        <dbReference type="Proteomes" id="UP001554567"/>
    </source>
</evidence>
<evidence type="ECO:0000259" key="6">
    <source>
        <dbReference type="Pfam" id="PF18089"/>
    </source>
</evidence>
<comment type="cofactor">
    <cofactor evidence="1">
        <name>Zn(2+)</name>
        <dbReference type="ChEBI" id="CHEBI:29105"/>
    </cofactor>
</comment>
<keyword evidence="8" id="KW-1185">Reference proteome</keyword>
<dbReference type="RefSeq" id="WP_367167793.1">
    <property type="nucleotide sequence ID" value="NZ_JBFKZN010000006.1"/>
</dbReference>
<keyword evidence="2" id="KW-0479">Metal-binding</keyword>
<gene>
    <name evidence="7" type="ORF">ABW286_13610</name>
</gene>
<comment type="similarity">
    <text evidence="5">Belongs to the DAPG/phloretin hydrolase family.</text>
</comment>
<dbReference type="GO" id="GO:0016787">
    <property type="term" value="F:hydrolase activity"/>
    <property type="evidence" value="ECO:0007669"/>
    <property type="project" value="UniProtKB-KW"/>
</dbReference>
<evidence type="ECO:0000256" key="2">
    <source>
        <dbReference type="ARBA" id="ARBA00022723"/>
    </source>
</evidence>
<sequence length="294" mass="33527">METTLVTYFPVVSQQLWQENQRAIGNKPYADYFCKQLKVPVDLVHATQNGPLPPEKTFPPVPDRLNSLFTELSHFPRAVYGVADDGEQGITTCNVTRHFMPGVTVAMMEWWFLWHVAEKERYSLWFPYAHVDNSVAEPHRMNDPHLSYAEKLYGNPNHIVEYIGDTKLDAIIHFTDPVSLGLDKALLERHNLRFSASGWATQADRPDIANTLMLHIGRDVAGGFELYSCYFIGMHQQFSRISGLSQPDVRATAEAAGMNLQMLEALSYEMAVHDMTEFTQLGRMLPQLYRQFAD</sequence>
<evidence type="ECO:0000256" key="5">
    <source>
        <dbReference type="ARBA" id="ARBA00023459"/>
    </source>
</evidence>
<keyword evidence="3 7" id="KW-0378">Hydrolase</keyword>
<evidence type="ECO:0000313" key="7">
    <source>
        <dbReference type="EMBL" id="MEW5290206.1"/>
    </source>
</evidence>
<keyword evidence="4" id="KW-0862">Zinc</keyword>